<comment type="subcellular location">
    <subcellularLocation>
        <location evidence="9">Cytoplasm</location>
    </subcellularLocation>
</comment>
<dbReference type="InterPro" id="IPR013747">
    <property type="entry name" value="ACP_syn_III_C"/>
</dbReference>
<dbReference type="GO" id="GO:0004315">
    <property type="term" value="F:3-oxoacyl-[acyl-carrier-protein] synthase activity"/>
    <property type="evidence" value="ECO:0007669"/>
    <property type="project" value="InterPro"/>
</dbReference>
<comment type="domain">
    <text evidence="9">The last Arg residue of the ACP-binding site is essential for the weak association between ACP/AcpP and FabH.</text>
</comment>
<dbReference type="HOGENOM" id="CLU_039592_3_1_0"/>
<dbReference type="GO" id="GO:0005737">
    <property type="term" value="C:cytoplasm"/>
    <property type="evidence" value="ECO:0007669"/>
    <property type="project" value="UniProtKB-SubCell"/>
</dbReference>
<keyword evidence="6 9" id="KW-0443">Lipid metabolism</keyword>
<evidence type="ECO:0000313" key="12">
    <source>
        <dbReference type="EMBL" id="ACZ19332.1"/>
    </source>
</evidence>
<dbReference type="InterPro" id="IPR013751">
    <property type="entry name" value="ACP_syn_III_N"/>
</dbReference>
<gene>
    <name evidence="9" type="primary">fabH</name>
    <name evidence="12" type="ordered locus">Taci_1100</name>
</gene>
<dbReference type="GO" id="GO:0006633">
    <property type="term" value="P:fatty acid biosynthetic process"/>
    <property type="evidence" value="ECO:0007669"/>
    <property type="project" value="UniProtKB-UniRule"/>
</dbReference>
<dbReference type="PATRIC" id="fig|525903.6.peg.1099"/>
<keyword evidence="2 9" id="KW-0963">Cytoplasm</keyword>
<dbReference type="GO" id="GO:0033818">
    <property type="term" value="F:beta-ketoacyl-acyl-carrier-protein synthase III activity"/>
    <property type="evidence" value="ECO:0007669"/>
    <property type="project" value="UniProtKB-UniRule"/>
</dbReference>
<dbReference type="Pfam" id="PF08545">
    <property type="entry name" value="ACP_syn_III"/>
    <property type="match status" value="1"/>
</dbReference>
<keyword evidence="7 9" id="KW-0275">Fatty acid biosynthesis</keyword>
<dbReference type="eggNOG" id="COG0332">
    <property type="taxonomic scope" value="Bacteria"/>
</dbReference>
<comment type="catalytic activity">
    <reaction evidence="9">
        <text>malonyl-[ACP] + acetyl-CoA + H(+) = 3-oxobutanoyl-[ACP] + CO2 + CoA</text>
        <dbReference type="Rhea" id="RHEA:12080"/>
        <dbReference type="Rhea" id="RHEA-COMP:9623"/>
        <dbReference type="Rhea" id="RHEA-COMP:9625"/>
        <dbReference type="ChEBI" id="CHEBI:15378"/>
        <dbReference type="ChEBI" id="CHEBI:16526"/>
        <dbReference type="ChEBI" id="CHEBI:57287"/>
        <dbReference type="ChEBI" id="CHEBI:57288"/>
        <dbReference type="ChEBI" id="CHEBI:78449"/>
        <dbReference type="ChEBI" id="CHEBI:78450"/>
        <dbReference type="EC" id="2.3.1.180"/>
    </reaction>
</comment>
<evidence type="ECO:0000256" key="3">
    <source>
        <dbReference type="ARBA" id="ARBA00022516"/>
    </source>
</evidence>
<dbReference type="EC" id="2.3.1.180" evidence="9"/>
<feature type="active site" evidence="9">
    <location>
        <position position="259"/>
    </location>
</feature>
<evidence type="ECO:0000256" key="1">
    <source>
        <dbReference type="ARBA" id="ARBA00008642"/>
    </source>
</evidence>
<dbReference type="STRING" id="525903.Taci_1100"/>
<dbReference type="PANTHER" id="PTHR34069">
    <property type="entry name" value="3-OXOACYL-[ACYL-CARRIER-PROTEIN] SYNTHASE 3"/>
    <property type="match status" value="1"/>
</dbReference>
<protein>
    <recommendedName>
        <fullName evidence="9">Beta-ketoacyl-[acyl-carrier-protein] synthase III</fullName>
        <shortName evidence="9">Beta-ketoacyl-ACP synthase III</shortName>
        <shortName evidence="9">KAS III</shortName>
        <ecNumber evidence="9">2.3.1.180</ecNumber>
    </recommendedName>
    <alternativeName>
        <fullName evidence="9">3-oxoacyl-[acyl-carrier-protein] synthase 3</fullName>
    </alternativeName>
    <alternativeName>
        <fullName evidence="9">3-oxoacyl-[acyl-carrier-protein] synthase III</fullName>
    </alternativeName>
</protein>
<accession>D1B5P1</accession>
<evidence type="ECO:0000256" key="2">
    <source>
        <dbReference type="ARBA" id="ARBA00022490"/>
    </source>
</evidence>
<dbReference type="HAMAP" id="MF_01815">
    <property type="entry name" value="FabH"/>
    <property type="match status" value="1"/>
</dbReference>
<keyword evidence="9" id="KW-0511">Multifunctional enzyme</keyword>
<comment type="subunit">
    <text evidence="9">Homodimer.</text>
</comment>
<dbReference type="InterPro" id="IPR016039">
    <property type="entry name" value="Thiolase-like"/>
</dbReference>
<organism evidence="12 13">
    <name type="scientific">Thermanaerovibrio acidaminovorans (strain ATCC 49978 / DSM 6589 / Su883)</name>
    <name type="common">Selenomonas acidaminovorans</name>
    <dbReference type="NCBI Taxonomy" id="525903"/>
    <lineage>
        <taxon>Bacteria</taxon>
        <taxon>Thermotogati</taxon>
        <taxon>Synergistota</taxon>
        <taxon>Synergistia</taxon>
        <taxon>Synergistales</taxon>
        <taxon>Synergistaceae</taxon>
        <taxon>Thermanaerovibrio</taxon>
    </lineage>
</organism>
<feature type="domain" description="Beta-ketoacyl-[acyl-carrier-protein] synthase III N-terminal" evidence="11">
    <location>
        <begin position="113"/>
        <end position="191"/>
    </location>
</feature>
<feature type="active site" evidence="9">
    <location>
        <position position="118"/>
    </location>
</feature>
<dbReference type="UniPathway" id="UPA00094"/>
<dbReference type="Pfam" id="PF08541">
    <property type="entry name" value="ACP_syn_III_C"/>
    <property type="match status" value="1"/>
</dbReference>
<evidence type="ECO:0000313" key="13">
    <source>
        <dbReference type="Proteomes" id="UP000002030"/>
    </source>
</evidence>
<feature type="domain" description="Beta-ketoacyl-[acyl-carrier-protein] synthase III C-terminal" evidence="10">
    <location>
        <begin position="243"/>
        <end position="332"/>
    </location>
</feature>
<comment type="pathway">
    <text evidence="9">Lipid metabolism; fatty acid biosynthesis.</text>
</comment>
<comment type="function">
    <text evidence="9">Catalyzes the condensation reaction of fatty acid synthesis by the addition to an acyl acceptor of two carbons from malonyl-ACP. Catalyzes the first condensation reaction which initiates fatty acid synthesis and may therefore play a role in governing the total rate of fatty acid production. Possesses both acetoacetyl-ACP synthase and acetyl transacylase activities. Its substrate specificity determines the biosynthesis of branched-chain and/or straight-chain of fatty acids.</text>
</comment>
<dbReference type="RefSeq" id="WP_012869847.1">
    <property type="nucleotide sequence ID" value="NC_013522.1"/>
</dbReference>
<keyword evidence="5 9" id="KW-0276">Fatty acid metabolism</keyword>
<dbReference type="InterPro" id="IPR004655">
    <property type="entry name" value="FabH"/>
</dbReference>
<dbReference type="GO" id="GO:0044550">
    <property type="term" value="P:secondary metabolite biosynthetic process"/>
    <property type="evidence" value="ECO:0007669"/>
    <property type="project" value="TreeGrafter"/>
</dbReference>
<evidence type="ECO:0000256" key="6">
    <source>
        <dbReference type="ARBA" id="ARBA00023098"/>
    </source>
</evidence>
<evidence type="ECO:0000259" key="11">
    <source>
        <dbReference type="Pfam" id="PF08545"/>
    </source>
</evidence>
<name>D1B5P1_THEAS</name>
<comment type="similarity">
    <text evidence="1 9">Belongs to the thiolase-like superfamily. FabH family.</text>
</comment>
<dbReference type="Proteomes" id="UP000002030">
    <property type="component" value="Chromosome"/>
</dbReference>
<dbReference type="Gene3D" id="3.40.47.10">
    <property type="match status" value="1"/>
</dbReference>
<keyword evidence="4 9" id="KW-0808">Transferase</keyword>
<dbReference type="EMBL" id="CP001818">
    <property type="protein sequence ID" value="ACZ19332.1"/>
    <property type="molecule type" value="Genomic_DNA"/>
</dbReference>
<sequence length="332" mass="35146">MSKLGGFGATVMGTGMAIPGRVVTNQDLERMVDTSDQWIVERTGIRTRYVAEEGVLTTDLAEAASREALRNAGVAPEDLDLILVGTNSPDTLFPAVAAKLQGRLGAVRAGAADVQSGCTGSLYAMAMAAGGIASGAFRHVLVVGAEVLSRMIDWTDRNTCVLFGDGAGAVVMGPASCGGGRVEGFSLRADGTKHDLITFMGGLVEHPASEETLAAGMHHVKMKGNDVFKFVNREIPPFIDGFLEEMGLSPEEVAHWVFHQANWRIIDGVLKRMGLPEDRAVVNLDRYGNTSSASILMALHEAVSSGRVSKGDRVLMSSFGAGMTYGALLLQY</sequence>
<dbReference type="EnsemblBacteria" id="ACZ19332">
    <property type="protein sequence ID" value="ACZ19332"/>
    <property type="gene ID" value="Taci_1100"/>
</dbReference>
<dbReference type="AlphaFoldDB" id="D1B5P1"/>
<keyword evidence="8 9" id="KW-0012">Acyltransferase</keyword>
<dbReference type="NCBIfam" id="TIGR00747">
    <property type="entry name" value="fabH"/>
    <property type="match status" value="1"/>
</dbReference>
<feature type="region of interest" description="ACP-binding" evidence="9">
    <location>
        <begin position="260"/>
        <end position="264"/>
    </location>
</feature>
<dbReference type="SUPFAM" id="SSF53901">
    <property type="entry name" value="Thiolase-like"/>
    <property type="match status" value="1"/>
</dbReference>
<evidence type="ECO:0000256" key="8">
    <source>
        <dbReference type="ARBA" id="ARBA00023315"/>
    </source>
</evidence>
<evidence type="ECO:0000259" key="10">
    <source>
        <dbReference type="Pfam" id="PF08541"/>
    </source>
</evidence>
<dbReference type="KEGG" id="tai:Taci_1100"/>
<dbReference type="CDD" id="cd00830">
    <property type="entry name" value="KAS_III"/>
    <property type="match status" value="1"/>
</dbReference>
<dbReference type="NCBIfam" id="NF006829">
    <property type="entry name" value="PRK09352.1"/>
    <property type="match status" value="1"/>
</dbReference>
<feature type="active site" evidence="9">
    <location>
        <position position="289"/>
    </location>
</feature>
<proteinExistence type="inferred from homology"/>
<keyword evidence="3 9" id="KW-0444">Lipid biosynthesis</keyword>
<evidence type="ECO:0000256" key="7">
    <source>
        <dbReference type="ARBA" id="ARBA00023160"/>
    </source>
</evidence>
<evidence type="ECO:0000256" key="5">
    <source>
        <dbReference type="ARBA" id="ARBA00022832"/>
    </source>
</evidence>
<keyword evidence="13" id="KW-1185">Reference proteome</keyword>
<evidence type="ECO:0000256" key="4">
    <source>
        <dbReference type="ARBA" id="ARBA00022679"/>
    </source>
</evidence>
<evidence type="ECO:0000256" key="9">
    <source>
        <dbReference type="HAMAP-Rule" id="MF_01815"/>
    </source>
</evidence>
<reference evidence="12 13" key="1">
    <citation type="journal article" date="2009" name="Stand. Genomic Sci.">
        <title>Complete genome sequence of Thermanaerovibrio acidaminovorans type strain (Su883).</title>
        <authorList>
            <person name="Chovatia M."/>
            <person name="Sikorski J."/>
            <person name="Schroder M."/>
            <person name="Lapidus A."/>
            <person name="Nolan M."/>
            <person name="Tice H."/>
            <person name="Glavina Del Rio T."/>
            <person name="Copeland A."/>
            <person name="Cheng J.F."/>
            <person name="Lucas S."/>
            <person name="Chen F."/>
            <person name="Bruce D."/>
            <person name="Goodwin L."/>
            <person name="Pitluck S."/>
            <person name="Ivanova N."/>
            <person name="Mavromatis K."/>
            <person name="Ovchinnikova G."/>
            <person name="Pati A."/>
            <person name="Chen A."/>
            <person name="Palaniappan K."/>
            <person name="Land M."/>
            <person name="Hauser L."/>
            <person name="Chang Y.J."/>
            <person name="Jeffries C.D."/>
            <person name="Chain P."/>
            <person name="Saunders E."/>
            <person name="Detter J.C."/>
            <person name="Brettin T."/>
            <person name="Rohde M."/>
            <person name="Goker M."/>
            <person name="Spring S."/>
            <person name="Bristow J."/>
            <person name="Markowitz V."/>
            <person name="Hugenholtz P."/>
            <person name="Kyrpides N.C."/>
            <person name="Klenk H.P."/>
            <person name="Eisen J.A."/>
        </authorList>
    </citation>
    <scope>NUCLEOTIDE SEQUENCE [LARGE SCALE GENOMIC DNA]</scope>
    <source>
        <strain evidence="13">ATCC 49978 / DSM 6589 / Su883</strain>
    </source>
</reference>
<dbReference type="OrthoDB" id="9815506at2"/>
<dbReference type="PANTHER" id="PTHR34069:SF2">
    <property type="entry name" value="BETA-KETOACYL-[ACYL-CARRIER-PROTEIN] SYNTHASE III"/>
    <property type="match status" value="1"/>
</dbReference>